<dbReference type="SUPFAM" id="SSF50998">
    <property type="entry name" value="Quinoprotein alcohol dehydrogenase-like"/>
    <property type="match status" value="1"/>
</dbReference>
<dbReference type="InterPro" id="IPR002372">
    <property type="entry name" value="PQQ_rpt_dom"/>
</dbReference>
<dbReference type="InterPro" id="IPR011047">
    <property type="entry name" value="Quinoprotein_ADH-like_sf"/>
</dbReference>
<dbReference type="Proteomes" id="UP001064632">
    <property type="component" value="Chromosome"/>
</dbReference>
<accession>A0ABY6BH17</accession>
<evidence type="ECO:0000259" key="1">
    <source>
        <dbReference type="Pfam" id="PF13360"/>
    </source>
</evidence>
<dbReference type="RefSeq" id="WP_261696276.1">
    <property type="nucleotide sequence ID" value="NZ_CP104694.1"/>
</dbReference>
<feature type="domain" description="Pyrrolo-quinoline quinone repeat" evidence="1">
    <location>
        <begin position="504"/>
        <end position="632"/>
    </location>
</feature>
<organism evidence="2 3">
    <name type="scientific">Tahibacter amnicola</name>
    <dbReference type="NCBI Taxonomy" id="2976241"/>
    <lineage>
        <taxon>Bacteria</taxon>
        <taxon>Pseudomonadati</taxon>
        <taxon>Pseudomonadota</taxon>
        <taxon>Gammaproteobacteria</taxon>
        <taxon>Lysobacterales</taxon>
        <taxon>Rhodanobacteraceae</taxon>
        <taxon>Tahibacter</taxon>
    </lineage>
</organism>
<protein>
    <submittedName>
        <fullName evidence="2">PQQ-binding-like beta-propeller repeat protein</fullName>
    </submittedName>
</protein>
<evidence type="ECO:0000313" key="2">
    <source>
        <dbReference type="EMBL" id="UXI69321.1"/>
    </source>
</evidence>
<proteinExistence type="predicted"/>
<reference evidence="2" key="1">
    <citation type="submission" date="2022-09" db="EMBL/GenBank/DDBJ databases">
        <title>Tahibacter sp. nov., isolated from a fresh water.</title>
        <authorList>
            <person name="Baek J.H."/>
            <person name="Lee J.K."/>
            <person name="Kim J.M."/>
            <person name="Jeon C.O."/>
        </authorList>
    </citation>
    <scope>NUCLEOTIDE SEQUENCE</scope>
    <source>
        <strain evidence="2">W38</strain>
    </source>
</reference>
<evidence type="ECO:0000313" key="3">
    <source>
        <dbReference type="Proteomes" id="UP001064632"/>
    </source>
</evidence>
<gene>
    <name evidence="2" type="ORF">N4264_06640</name>
</gene>
<dbReference type="PANTHER" id="PTHR34512:SF30">
    <property type="entry name" value="OUTER MEMBRANE PROTEIN ASSEMBLY FACTOR BAMB"/>
    <property type="match status" value="1"/>
</dbReference>
<keyword evidence="3" id="KW-1185">Reference proteome</keyword>
<dbReference type="PANTHER" id="PTHR34512">
    <property type="entry name" value="CELL SURFACE PROTEIN"/>
    <property type="match status" value="1"/>
</dbReference>
<sequence>MQTDVPEAGSPVLQRVSAAGEVLWTSTDPVAFTSGMVRPVRDGVWFQGSNALIRLGLDGVKQAEVAGAHIYNANLAAVDLASGKLAGVVHTTVNGQESVSLAQYDRAGKRLWSVSTIVGGQLVTFDQLRWTADGDLIALGHSSTDGAGAAIRISATGSVRWAKLYPGLQGRSFSAVAAQPGSVFATAANAADHVMVKLDSAGELSWVRPLATVAECQPECPIVASSDGGVAAMTITAPAQLRRLDRAGTALPAVALPEIAHAVATADGRFAAGANPAPGDAEAVDAYRIDTSGQVVATYRRPHMQGRSQVWWMSFDDAGNTYALHGPFGTTKATLARIDPDGQVLWQRELDTPVAEFASGSRSTDRLCVTAATSTSDANRTIQLHCFRTADGAALWSREVARPFDDAYYHSTSVHPNGSVYVNYMHYMLTSKLQKFAADGTPAPAQDIDAPFNDALEVNGFTALWQGFEQPARSSLALVDSTGRLRYSTRGTFSRGFNSWALAEDGSIAVIGGIPGYHTVKVVQLWDANGRNLWETPLPGPGYIPKVVMDRENIYLVNAGFYSEHGRYAHSLWCLSRADGAIRWKTDLGQPASAIVAAVLAGDDIVLLGTGPSIGIQRVNRQSGQLVGERNVGCGGSRCLTFYAGADRNGGIRVQSRSEQLGGRARQTVYYSSRPAAPVSPIRVDQAGIAGAWWSTYGNGEGLVLDWLPDSRTLFMPWFTYGTTRVNHPSGQRWYTLSAGAVAEAATSVEMAINESAGGQFTAGPAGTTTRVGTATLTFDSCDKASLRYRFDTGEKAGLSGVLSLDRLAAASADCLMADGTTRPGTGLQPPAGGFDSRMGGTWYDPGNSGQGLQLAIQPGGVLFAPWFTYDPAGTANDPTRQHWFVLSGSLAQSSGGRVTVPIVQAVGGKFDSVPTSNFTVVGSATLAMQACDRAKLDYRFDSGELAGPYAGKTGTVNLVKVGGCAP</sequence>
<name>A0ABY6BH17_9GAMM</name>
<dbReference type="Pfam" id="PF13360">
    <property type="entry name" value="PQQ_2"/>
    <property type="match status" value="1"/>
</dbReference>
<dbReference type="EMBL" id="CP104694">
    <property type="protein sequence ID" value="UXI69321.1"/>
    <property type="molecule type" value="Genomic_DNA"/>
</dbReference>
<dbReference type="InterPro" id="IPR015943">
    <property type="entry name" value="WD40/YVTN_repeat-like_dom_sf"/>
</dbReference>
<dbReference type="Gene3D" id="2.130.10.10">
    <property type="entry name" value="YVTN repeat-like/Quinoprotein amine dehydrogenase"/>
    <property type="match status" value="2"/>
</dbReference>
<dbReference type="SUPFAM" id="SSF63829">
    <property type="entry name" value="Calcium-dependent phosphotriesterase"/>
    <property type="match status" value="1"/>
</dbReference>